<keyword evidence="5 8" id="KW-0812">Transmembrane</keyword>
<evidence type="ECO:0000256" key="1">
    <source>
        <dbReference type="ARBA" id="ARBA00004429"/>
    </source>
</evidence>
<evidence type="ECO:0000256" key="5">
    <source>
        <dbReference type="ARBA" id="ARBA00022692"/>
    </source>
</evidence>
<feature type="transmembrane region" description="Helical" evidence="8">
    <location>
        <begin position="287"/>
        <end position="309"/>
    </location>
</feature>
<dbReference type="Gene3D" id="1.20.1740.10">
    <property type="entry name" value="Amino acid/polyamine transporter I"/>
    <property type="match status" value="1"/>
</dbReference>
<feature type="transmembrane region" description="Helical" evidence="8">
    <location>
        <begin position="175"/>
        <end position="199"/>
    </location>
</feature>
<evidence type="ECO:0000256" key="8">
    <source>
        <dbReference type="SAM" id="Phobius"/>
    </source>
</evidence>
<feature type="transmembrane region" description="Helical" evidence="8">
    <location>
        <begin position="421"/>
        <end position="442"/>
    </location>
</feature>
<feature type="transmembrane region" description="Helical" evidence="8">
    <location>
        <begin position="247"/>
        <end position="267"/>
    </location>
</feature>
<dbReference type="Proteomes" id="UP000316887">
    <property type="component" value="Unassembled WGS sequence"/>
</dbReference>
<evidence type="ECO:0000313" key="9">
    <source>
        <dbReference type="EMBL" id="TQL17784.1"/>
    </source>
</evidence>
<feature type="transmembrane region" description="Helical" evidence="8">
    <location>
        <begin position="329"/>
        <end position="351"/>
    </location>
</feature>
<dbReference type="InterPro" id="IPR018227">
    <property type="entry name" value="Amino_acid_transport_2"/>
</dbReference>
<feature type="transmembrane region" description="Helical" evidence="8">
    <location>
        <begin position="448"/>
        <end position="471"/>
    </location>
</feature>
<comment type="caution">
    <text evidence="9">The sequence shown here is derived from an EMBL/GenBank/DDBJ whole genome shotgun (WGS) entry which is preliminary data.</text>
</comment>
<feature type="transmembrane region" description="Helical" evidence="8">
    <location>
        <begin position="483"/>
        <end position="503"/>
    </location>
</feature>
<comment type="subcellular location">
    <subcellularLocation>
        <location evidence="1">Cell inner membrane</location>
        <topology evidence="1">Multi-pass membrane protein</topology>
    </subcellularLocation>
</comment>
<keyword evidence="2" id="KW-0813">Transport</keyword>
<dbReference type="GO" id="GO:0005886">
    <property type="term" value="C:plasma membrane"/>
    <property type="evidence" value="ECO:0007669"/>
    <property type="project" value="UniProtKB-SubCell"/>
</dbReference>
<evidence type="ECO:0000313" key="10">
    <source>
        <dbReference type="Proteomes" id="UP000316887"/>
    </source>
</evidence>
<organism evidence="9 10">
    <name type="scientific">Zymomonas mobilis</name>
    <dbReference type="NCBI Taxonomy" id="542"/>
    <lineage>
        <taxon>Bacteria</taxon>
        <taxon>Pseudomonadati</taxon>
        <taxon>Pseudomonadota</taxon>
        <taxon>Alphaproteobacteria</taxon>
        <taxon>Sphingomonadales</taxon>
        <taxon>Zymomonadaceae</taxon>
        <taxon>Zymomonas</taxon>
    </lineage>
</organism>
<feature type="transmembrane region" description="Helical" evidence="8">
    <location>
        <begin position="371"/>
        <end position="400"/>
    </location>
</feature>
<feature type="transmembrane region" description="Helical" evidence="8">
    <location>
        <begin position="128"/>
        <end position="146"/>
    </location>
</feature>
<dbReference type="GO" id="GO:0003333">
    <property type="term" value="P:amino acid transmembrane transport"/>
    <property type="evidence" value="ECO:0007669"/>
    <property type="project" value="InterPro"/>
</dbReference>
<reference evidence="9 10" key="1">
    <citation type="submission" date="2019-06" db="EMBL/GenBank/DDBJ databases">
        <title>Genome sequencing of Zymomonas mobilis strains for genetic engineering and biofuel applications.</title>
        <authorList>
            <person name="Teravest M."/>
        </authorList>
    </citation>
    <scope>NUCLEOTIDE SEQUENCE [LARGE SCALE GENOMIC DNA]</scope>
    <source>
        <strain evidence="9 10">AN0101</strain>
    </source>
</reference>
<dbReference type="EMBL" id="VFOF01000001">
    <property type="protein sequence ID" value="TQL17784.1"/>
    <property type="molecule type" value="Genomic_DNA"/>
</dbReference>
<feature type="transmembrane region" description="Helical" evidence="8">
    <location>
        <begin position="219"/>
        <end position="235"/>
    </location>
</feature>
<evidence type="ECO:0000256" key="7">
    <source>
        <dbReference type="ARBA" id="ARBA00023136"/>
    </source>
</evidence>
<dbReference type="PANTHER" id="PTHR35334:SF4">
    <property type="entry name" value="SERINE TRANSPORTER-RELATED"/>
    <property type="match status" value="1"/>
</dbReference>
<evidence type="ECO:0000256" key="6">
    <source>
        <dbReference type="ARBA" id="ARBA00022989"/>
    </source>
</evidence>
<feature type="transmembrane region" description="Helical" evidence="8">
    <location>
        <begin position="102"/>
        <end position="122"/>
    </location>
</feature>
<evidence type="ECO:0000256" key="4">
    <source>
        <dbReference type="ARBA" id="ARBA00022519"/>
    </source>
</evidence>
<keyword evidence="6 8" id="KW-1133">Transmembrane helix</keyword>
<keyword evidence="3" id="KW-1003">Cell membrane</keyword>
<keyword evidence="4" id="KW-0997">Cell inner membrane</keyword>
<dbReference type="PANTHER" id="PTHR35334">
    <property type="entry name" value="SERINE TRANSPORTER"/>
    <property type="match status" value="1"/>
</dbReference>
<sequence length="504" mass="56178">MKGGALSKASAFFVLKYDHDQENIPVDHQKINFNTAKYLQNILVCKIYYKITHLMHNILERVMSHKLNRTEPNNTHDMSDNGASPLTKEQWRAATRFDSTDIGWIVMSIGMAIGAGIVFLPVQVGLMGIWVFLLSAVIGYPGMYMFQRLFINTLASATVSQTYPDMISSYLGRRWGLILGVLYFVMLTIWMFIYATAITRDSASYLQSFGVTHKPLSQTLWYPLALMVILVALASRGEKMLFKLSGVMVLTKLLIVAALGLFMIPQWNFANLGSVPSFSSLIKKTIITLPFTLTSILFLQTLSPMVISYRAREKSPEIARHKALRAMNIAFAILFITVFFYAISFTLAMSHENAVSAYQQNISALAIMAQIFPASSVGIIGVILNIFAVMTAFFGVYLGFREACVGIFTTIWSRWISSEKLQGNWLPYGVMAFAVLLAWGAVIVNLPVLSFTTFCSPIFGVIGCLIPVWLVMKRPALTKYRGAGLVFIAIIGVLLCLSPFVTWL</sequence>
<gene>
    <name evidence="9" type="ORF">FBY58_1388</name>
</gene>
<accession>A0A542W2H5</accession>
<evidence type="ECO:0000256" key="3">
    <source>
        <dbReference type="ARBA" id="ARBA00022475"/>
    </source>
</evidence>
<evidence type="ECO:0000256" key="2">
    <source>
        <dbReference type="ARBA" id="ARBA00022448"/>
    </source>
</evidence>
<dbReference type="AlphaFoldDB" id="A0A542W2H5"/>
<protein>
    <submittedName>
        <fullName evidence="9">Serine transporter</fullName>
    </submittedName>
</protein>
<proteinExistence type="predicted"/>
<name>A0A542W2H5_ZYMMB</name>
<keyword evidence="7 8" id="KW-0472">Membrane</keyword>